<proteinExistence type="predicted"/>
<keyword evidence="3" id="KW-1185">Reference proteome</keyword>
<dbReference type="CDD" id="cd07344">
    <property type="entry name" value="M48_yhfN_like"/>
    <property type="match status" value="1"/>
</dbReference>
<dbReference type="InterPro" id="IPR002725">
    <property type="entry name" value="YgjP-like_metallopeptidase"/>
</dbReference>
<gene>
    <name evidence="2" type="ORF">QP029_07225</name>
</gene>
<feature type="domain" description="YgjP-like metallopeptidase" evidence="1">
    <location>
        <begin position="87"/>
        <end position="155"/>
    </location>
</feature>
<dbReference type="Proteomes" id="UP001238805">
    <property type="component" value="Chromosome"/>
</dbReference>
<evidence type="ECO:0000313" key="3">
    <source>
        <dbReference type="Proteomes" id="UP001238805"/>
    </source>
</evidence>
<dbReference type="RefSeq" id="WP_284876183.1">
    <property type="nucleotide sequence ID" value="NZ_CP126970.1"/>
</dbReference>
<evidence type="ECO:0000313" key="2">
    <source>
        <dbReference type="EMBL" id="WIM71618.1"/>
    </source>
</evidence>
<dbReference type="InterPro" id="IPR053136">
    <property type="entry name" value="UTP_pyrophosphatase-like"/>
</dbReference>
<dbReference type="PANTHER" id="PTHR30399:SF1">
    <property type="entry name" value="UTP PYROPHOSPHATASE"/>
    <property type="match status" value="1"/>
</dbReference>
<dbReference type="EMBL" id="CP126970">
    <property type="protein sequence ID" value="WIM71618.1"/>
    <property type="molecule type" value="Genomic_DNA"/>
</dbReference>
<reference evidence="2 3" key="1">
    <citation type="submission" date="2023-05" db="EMBL/GenBank/DDBJ databases">
        <title>Corynebacterium suedekumii sp. nov. and Corynebacterium breve sp. nov. isolated from raw cow's milk.</title>
        <authorList>
            <person name="Baer M.K."/>
            <person name="Mehl L."/>
            <person name="Hellmuth R."/>
            <person name="Marke G."/>
            <person name="Lipski A."/>
        </authorList>
    </citation>
    <scope>NUCLEOTIDE SEQUENCE [LARGE SCALE GENOMIC DNA]</scope>
    <source>
        <strain evidence="2 3">LM112</strain>
    </source>
</reference>
<name>A0ABY8VSI1_9CORY</name>
<organism evidence="2 3">
    <name type="scientific">Corynebacterium suedekumii</name>
    <dbReference type="NCBI Taxonomy" id="3049801"/>
    <lineage>
        <taxon>Bacteria</taxon>
        <taxon>Bacillati</taxon>
        <taxon>Actinomycetota</taxon>
        <taxon>Actinomycetes</taxon>
        <taxon>Mycobacteriales</taxon>
        <taxon>Corynebacteriaceae</taxon>
        <taxon>Corynebacterium</taxon>
    </lineage>
</organism>
<sequence>MPEIEVIRSPRRTRTVQARFVDGRVVVRIPARMTAAEEQAAVASIVTKLQKKSASTRISDESLEERARVLNASVLDGRARLGSIRWVSNQHNRWGSCTTATGDIRITDRLKNVPGYVLDAVIVHELTHTFIPGHGPDFWDWADRAPKAERAKGYLEALQRLG</sequence>
<dbReference type="Pfam" id="PF01863">
    <property type="entry name" value="YgjP-like"/>
    <property type="match status" value="1"/>
</dbReference>
<evidence type="ECO:0000259" key="1">
    <source>
        <dbReference type="Pfam" id="PF01863"/>
    </source>
</evidence>
<accession>A0ABY8VSI1</accession>
<dbReference type="PANTHER" id="PTHR30399">
    <property type="entry name" value="UNCHARACTERIZED PROTEIN YGJP"/>
    <property type="match status" value="1"/>
</dbReference>
<protein>
    <submittedName>
        <fullName evidence="2">DUF45 domain-containing protein</fullName>
    </submittedName>
</protein>
<dbReference type="Gene3D" id="3.30.2010.10">
    <property type="entry name" value="Metalloproteases ('zincins'), catalytic domain"/>
    <property type="match status" value="1"/>
</dbReference>